<evidence type="ECO:0000313" key="2">
    <source>
        <dbReference type="EMBL" id="KAJ4753902.1"/>
    </source>
</evidence>
<keyword evidence="3" id="KW-1185">Reference proteome</keyword>
<dbReference type="Proteomes" id="UP001140206">
    <property type="component" value="Chromosome 5"/>
</dbReference>
<evidence type="ECO:0000313" key="3">
    <source>
        <dbReference type="Proteomes" id="UP001140206"/>
    </source>
</evidence>
<feature type="domain" description="KIB1-4 beta-propeller" evidence="1">
    <location>
        <begin position="79"/>
        <end position="308"/>
    </location>
</feature>
<dbReference type="InterPro" id="IPR050942">
    <property type="entry name" value="F-box_BR-signaling"/>
</dbReference>
<sequence length="358" mass="41150">MESQRSRRDWADLPADLVTTIAKKASTANTEYIHLRIVCKAWRRALTPNPRHLPPQFPWLLLPRTSVDVCKLAFCDPFQSKTHYFLLPYISDKRICGSSHGWLVLEHFWRVSLFNPITQSTIDLPAKVDPSEQKGVYCVLKAILSCNPSEDDCFVVASFLSLSSSNWKLGFCRIGDTRWTCLLMKDKQRFLMGFTCHKNILYTLNSEMEVSVYNLRDLSVRTLPSKLYYNSLYDQVYLVEGDSKSGEPLVALSTKNHEATKILVHKWFDDRQQWQLVRNIGKLVLFLNQNHSINLQLEGGQGNELYCVVQCPTDIRYFSLVINRIHLDTGKDFLQNACLTEEFGSLCGDPMWLTPSLI</sequence>
<accession>A0AAV8CI02</accession>
<comment type="caution">
    <text evidence="2">The sequence shown here is derived from an EMBL/GenBank/DDBJ whole genome shotgun (WGS) entry which is preliminary data.</text>
</comment>
<dbReference type="InterPro" id="IPR005174">
    <property type="entry name" value="KIB1-4_b-propeller"/>
</dbReference>
<dbReference type="Pfam" id="PF03478">
    <property type="entry name" value="Beta-prop_KIB1-4"/>
    <property type="match status" value="1"/>
</dbReference>
<dbReference type="PANTHER" id="PTHR44259:SF114">
    <property type="entry name" value="OS06G0707300 PROTEIN"/>
    <property type="match status" value="1"/>
</dbReference>
<dbReference type="PANTHER" id="PTHR44259">
    <property type="entry name" value="OS07G0183000 PROTEIN-RELATED"/>
    <property type="match status" value="1"/>
</dbReference>
<evidence type="ECO:0000259" key="1">
    <source>
        <dbReference type="Pfam" id="PF03478"/>
    </source>
</evidence>
<gene>
    <name evidence="2" type="ORF">LUZ62_088307</name>
</gene>
<organism evidence="2 3">
    <name type="scientific">Rhynchospora pubera</name>
    <dbReference type="NCBI Taxonomy" id="906938"/>
    <lineage>
        <taxon>Eukaryota</taxon>
        <taxon>Viridiplantae</taxon>
        <taxon>Streptophyta</taxon>
        <taxon>Embryophyta</taxon>
        <taxon>Tracheophyta</taxon>
        <taxon>Spermatophyta</taxon>
        <taxon>Magnoliopsida</taxon>
        <taxon>Liliopsida</taxon>
        <taxon>Poales</taxon>
        <taxon>Cyperaceae</taxon>
        <taxon>Cyperoideae</taxon>
        <taxon>Rhynchosporeae</taxon>
        <taxon>Rhynchospora</taxon>
    </lineage>
</organism>
<dbReference type="EMBL" id="JAMFTS010000005">
    <property type="protein sequence ID" value="KAJ4753902.1"/>
    <property type="molecule type" value="Genomic_DNA"/>
</dbReference>
<protein>
    <recommendedName>
        <fullName evidence="1">KIB1-4 beta-propeller domain-containing protein</fullName>
    </recommendedName>
</protein>
<proteinExistence type="predicted"/>
<name>A0AAV8CI02_9POAL</name>
<reference evidence="2" key="1">
    <citation type="submission" date="2022-08" db="EMBL/GenBank/DDBJ databases">
        <authorList>
            <person name="Marques A."/>
        </authorList>
    </citation>
    <scope>NUCLEOTIDE SEQUENCE</scope>
    <source>
        <strain evidence="2">RhyPub2mFocal</strain>
        <tissue evidence="2">Leaves</tissue>
    </source>
</reference>
<dbReference type="AlphaFoldDB" id="A0AAV8CI02"/>